<dbReference type="EMBL" id="CAJHUB010000755">
    <property type="protein sequence ID" value="CAD7683008.1"/>
    <property type="molecule type" value="Genomic_DNA"/>
</dbReference>
<feature type="region of interest" description="Disordered" evidence="1">
    <location>
        <begin position="21"/>
        <end position="48"/>
    </location>
</feature>
<evidence type="ECO:0000313" key="3">
    <source>
        <dbReference type="Proteomes" id="UP000645828"/>
    </source>
</evidence>
<accession>A0A811Z037</accession>
<evidence type="ECO:0000313" key="2">
    <source>
        <dbReference type="EMBL" id="CAD7683008.1"/>
    </source>
</evidence>
<dbReference type="AlphaFoldDB" id="A0A811Z037"/>
<protein>
    <submittedName>
        <fullName evidence="2">(raccoon dog) hypothetical protein</fullName>
    </submittedName>
</protein>
<gene>
    <name evidence="2" type="ORF">NYPRO_LOCUS15800</name>
</gene>
<keyword evidence="3" id="KW-1185">Reference proteome</keyword>
<reference evidence="2" key="1">
    <citation type="submission" date="2020-12" db="EMBL/GenBank/DDBJ databases">
        <authorList>
            <consortium name="Molecular Ecology Group"/>
        </authorList>
    </citation>
    <scope>NUCLEOTIDE SEQUENCE</scope>
    <source>
        <strain evidence="2">TBG_1078</strain>
    </source>
</reference>
<dbReference type="Proteomes" id="UP000645828">
    <property type="component" value="Unassembled WGS sequence"/>
</dbReference>
<sequence>MTQQYLDFEFSYSASIKAPPGGSLVDPTGSERRWRKPCGDGSRNWNDVATSQGMSAATRHWKRQGMDSPLDPPEGINPADILILAIQNSFPTSRLDNYKRIHFYCFNPLSVRQSVGT</sequence>
<comment type="caution">
    <text evidence="2">The sequence shown here is derived from an EMBL/GenBank/DDBJ whole genome shotgun (WGS) entry which is preliminary data.</text>
</comment>
<name>A0A811Z037_NYCPR</name>
<evidence type="ECO:0000256" key="1">
    <source>
        <dbReference type="SAM" id="MobiDB-lite"/>
    </source>
</evidence>
<proteinExistence type="predicted"/>
<organism evidence="2 3">
    <name type="scientific">Nyctereutes procyonoides</name>
    <name type="common">Raccoon dog</name>
    <name type="synonym">Canis procyonoides</name>
    <dbReference type="NCBI Taxonomy" id="34880"/>
    <lineage>
        <taxon>Eukaryota</taxon>
        <taxon>Metazoa</taxon>
        <taxon>Chordata</taxon>
        <taxon>Craniata</taxon>
        <taxon>Vertebrata</taxon>
        <taxon>Euteleostomi</taxon>
        <taxon>Mammalia</taxon>
        <taxon>Eutheria</taxon>
        <taxon>Laurasiatheria</taxon>
        <taxon>Carnivora</taxon>
        <taxon>Caniformia</taxon>
        <taxon>Canidae</taxon>
        <taxon>Nyctereutes</taxon>
    </lineage>
</organism>